<dbReference type="SUPFAM" id="SSF89796">
    <property type="entry name" value="CoA-transferase family III (CaiB/BaiF)"/>
    <property type="match status" value="1"/>
</dbReference>
<dbReference type="Pfam" id="PF02515">
    <property type="entry name" value="CoA_transf_3"/>
    <property type="match status" value="1"/>
</dbReference>
<evidence type="ECO:0000313" key="3">
    <source>
        <dbReference type="Proteomes" id="UP000252132"/>
    </source>
</evidence>
<accession>A0A368DZD1</accession>
<dbReference type="PANTHER" id="PTHR48207">
    <property type="entry name" value="SUCCINATE--HYDROXYMETHYLGLUTARATE COA-TRANSFERASE"/>
    <property type="match status" value="1"/>
</dbReference>
<sequence length="396" mass="42753">MTQAHTDENIRPAPGALNGLKVLDLATFIAGPYCATFLAEFGADVVKVELPGSGDPVRKFGTPTECGDTLVWMSEGRNKRSIELDLRSPEGAETLKKLVAEADVLCENFQVGTLEKWGLGADVLQEINPALIIARITAYGQTGPYRHRPGFGRIANAFSGISYLCGEPDSPPASPGTATLSDYMSGVYAALGVLVALQSRAKTGSGQIVDVGLYESVFRILDELAPAYAYKDFVRERMGAGTVNAVPHSHYPSKDGLWVAIACTNDKIFNRLAGLMERNDVTGDGIYGTIAMRDAKRAEVDAFVTNWTTGFTRDEILKACEGAEVPCGPVYSIEEIFNDPQYKARENLVEINDPRLGSITLPNVCPRLTETPGQISWAGRALGADTQDVLKDWLGE</sequence>
<dbReference type="AlphaFoldDB" id="A0A368DZD1"/>
<dbReference type="InterPro" id="IPR050483">
    <property type="entry name" value="CoA-transferase_III_domain"/>
</dbReference>
<dbReference type="EMBL" id="QOQF01000011">
    <property type="protein sequence ID" value="RCL77212.1"/>
    <property type="molecule type" value="Genomic_DNA"/>
</dbReference>
<evidence type="ECO:0000313" key="2">
    <source>
        <dbReference type="EMBL" id="RCL77212.1"/>
    </source>
</evidence>
<dbReference type="InterPro" id="IPR044855">
    <property type="entry name" value="CoA-Trfase_III_dom3_sf"/>
</dbReference>
<keyword evidence="1 2" id="KW-0808">Transferase</keyword>
<dbReference type="PANTHER" id="PTHR48207:SF3">
    <property type="entry name" value="SUCCINATE--HYDROXYMETHYLGLUTARATE COA-TRANSFERASE"/>
    <property type="match status" value="1"/>
</dbReference>
<gene>
    <name evidence="2" type="ORF">DBW69_04100</name>
</gene>
<name>A0A368DZD1_9PROT</name>
<organism evidence="2 3">
    <name type="scientific">PS1 clade bacterium</name>
    <dbReference type="NCBI Taxonomy" id="2175152"/>
    <lineage>
        <taxon>Bacteria</taxon>
        <taxon>Pseudomonadati</taxon>
        <taxon>Pseudomonadota</taxon>
        <taxon>Alphaproteobacteria</taxon>
        <taxon>PS1 clade</taxon>
    </lineage>
</organism>
<dbReference type="GO" id="GO:0008410">
    <property type="term" value="F:CoA-transferase activity"/>
    <property type="evidence" value="ECO:0007669"/>
    <property type="project" value="TreeGrafter"/>
</dbReference>
<protein>
    <submittedName>
        <fullName evidence="2">CoA transferase</fullName>
    </submittedName>
</protein>
<dbReference type="InterPro" id="IPR003673">
    <property type="entry name" value="CoA-Trfase_fam_III"/>
</dbReference>
<dbReference type="Gene3D" id="3.30.1540.10">
    <property type="entry name" value="formyl-coa transferase, domain 3"/>
    <property type="match status" value="1"/>
</dbReference>
<dbReference type="Gene3D" id="3.40.50.10540">
    <property type="entry name" value="Crotonobetainyl-coa:carnitine coa-transferase, domain 1"/>
    <property type="match status" value="1"/>
</dbReference>
<reference evidence="2 3" key="1">
    <citation type="journal article" date="2018" name="Microbiome">
        <title>Fine metagenomic profile of the Mediterranean stratified and mixed water columns revealed by assembly and recruitment.</title>
        <authorList>
            <person name="Haro-Moreno J.M."/>
            <person name="Lopez-Perez M."/>
            <person name="De La Torre J.R."/>
            <person name="Picazo A."/>
            <person name="Camacho A."/>
            <person name="Rodriguez-Valera F."/>
        </authorList>
    </citation>
    <scope>NUCLEOTIDE SEQUENCE [LARGE SCALE GENOMIC DNA]</scope>
    <source>
        <strain evidence="2">MED-G55</strain>
    </source>
</reference>
<evidence type="ECO:0000256" key="1">
    <source>
        <dbReference type="ARBA" id="ARBA00022679"/>
    </source>
</evidence>
<dbReference type="Proteomes" id="UP000252132">
    <property type="component" value="Unassembled WGS sequence"/>
</dbReference>
<dbReference type="InterPro" id="IPR023606">
    <property type="entry name" value="CoA-Trfase_III_dom_1_sf"/>
</dbReference>
<proteinExistence type="predicted"/>
<comment type="caution">
    <text evidence="2">The sequence shown here is derived from an EMBL/GenBank/DDBJ whole genome shotgun (WGS) entry which is preliminary data.</text>
</comment>